<organism evidence="15 16">
    <name type="scientific">Rehmannia glutinosa</name>
    <name type="common">Chinese foxglove</name>
    <dbReference type="NCBI Taxonomy" id="99300"/>
    <lineage>
        <taxon>Eukaryota</taxon>
        <taxon>Viridiplantae</taxon>
        <taxon>Streptophyta</taxon>
        <taxon>Embryophyta</taxon>
        <taxon>Tracheophyta</taxon>
        <taxon>Spermatophyta</taxon>
        <taxon>Magnoliopsida</taxon>
        <taxon>eudicotyledons</taxon>
        <taxon>Gunneridae</taxon>
        <taxon>Pentapetalae</taxon>
        <taxon>asterids</taxon>
        <taxon>lamiids</taxon>
        <taxon>Lamiales</taxon>
        <taxon>Orobanchaceae</taxon>
        <taxon>Rehmannieae</taxon>
        <taxon>Rehmannia</taxon>
    </lineage>
</organism>
<keyword evidence="16" id="KW-1185">Reference proteome</keyword>
<dbReference type="Gene3D" id="3.80.10.10">
    <property type="entry name" value="Ribonuclease Inhibitor"/>
    <property type="match status" value="3"/>
</dbReference>
<dbReference type="SUPFAM" id="SSF52058">
    <property type="entry name" value="L domain-like"/>
    <property type="match status" value="2"/>
</dbReference>
<feature type="domain" description="Disease resistance R13L4/SHOC-2-like LRR" evidence="14">
    <location>
        <begin position="601"/>
        <end position="749"/>
    </location>
</feature>
<comment type="caution">
    <text evidence="15">The sequence shown here is derived from an EMBL/GenBank/DDBJ whole genome shotgun (WGS) entry which is preliminary data.</text>
</comment>
<dbReference type="Pfam" id="PF13855">
    <property type="entry name" value="LRR_8"/>
    <property type="match status" value="1"/>
</dbReference>
<dbReference type="PROSITE" id="PS51450">
    <property type="entry name" value="LRR"/>
    <property type="match status" value="1"/>
</dbReference>
<dbReference type="SUPFAM" id="SSF53474">
    <property type="entry name" value="alpha/beta-Hydrolases"/>
    <property type="match status" value="1"/>
</dbReference>
<feature type="signal peptide" evidence="11">
    <location>
        <begin position="1"/>
        <end position="28"/>
    </location>
</feature>
<dbReference type="InterPro" id="IPR006693">
    <property type="entry name" value="AB_hydrolase_lipase"/>
</dbReference>
<keyword evidence="10" id="KW-0325">Glycoprotein</keyword>
<evidence type="ECO:0000313" key="15">
    <source>
        <dbReference type="EMBL" id="KAK6153153.1"/>
    </source>
</evidence>
<gene>
    <name evidence="15" type="ORF">DH2020_012792</name>
</gene>
<dbReference type="Pfam" id="PF04083">
    <property type="entry name" value="Abhydro_lipase"/>
    <property type="match status" value="1"/>
</dbReference>
<keyword evidence="5" id="KW-0812">Transmembrane</keyword>
<evidence type="ECO:0000259" key="12">
    <source>
        <dbReference type="Pfam" id="PF04083"/>
    </source>
</evidence>
<name>A0ABR0X1K9_REHGL</name>
<evidence type="ECO:0000313" key="16">
    <source>
        <dbReference type="Proteomes" id="UP001318860"/>
    </source>
</evidence>
<evidence type="ECO:0000256" key="8">
    <source>
        <dbReference type="ARBA" id="ARBA00022989"/>
    </source>
</evidence>
<comment type="similarity">
    <text evidence="2">Belongs to the RLP family.</text>
</comment>
<keyword evidence="6 11" id="KW-0732">Signal</keyword>
<dbReference type="InterPro" id="IPR046956">
    <property type="entry name" value="RLP23-like"/>
</dbReference>
<reference evidence="15 16" key="1">
    <citation type="journal article" date="2021" name="Comput. Struct. Biotechnol. J.">
        <title>De novo genome assembly of the potent medicinal plant Rehmannia glutinosa using nanopore technology.</title>
        <authorList>
            <person name="Ma L."/>
            <person name="Dong C."/>
            <person name="Song C."/>
            <person name="Wang X."/>
            <person name="Zheng X."/>
            <person name="Niu Y."/>
            <person name="Chen S."/>
            <person name="Feng W."/>
        </authorList>
    </citation>
    <scope>NUCLEOTIDE SEQUENCE [LARGE SCALE GENOMIC DNA]</scope>
    <source>
        <strain evidence="15">DH-2019</strain>
    </source>
</reference>
<dbReference type="Pfam" id="PF00560">
    <property type="entry name" value="LRR_1"/>
    <property type="match status" value="10"/>
</dbReference>
<feature type="domain" description="Partial AB-hydrolase lipase" evidence="12">
    <location>
        <begin position="54"/>
        <end position="111"/>
    </location>
</feature>
<dbReference type="PANTHER" id="PTHR48063">
    <property type="entry name" value="LRR RECEPTOR-LIKE KINASE"/>
    <property type="match status" value="1"/>
</dbReference>
<evidence type="ECO:0000256" key="11">
    <source>
        <dbReference type="SAM" id="SignalP"/>
    </source>
</evidence>
<dbReference type="PANTHER" id="PTHR48063:SF81">
    <property type="entry name" value="LEUCINE-RICH REPEAT-CONTAINING N-TERMINAL PLANT-TYPE DOMAIN-CONTAINING PROTEIN"/>
    <property type="match status" value="1"/>
</dbReference>
<evidence type="ECO:0000256" key="5">
    <source>
        <dbReference type="ARBA" id="ARBA00022692"/>
    </source>
</evidence>
<dbReference type="Pfam" id="PF23598">
    <property type="entry name" value="LRR_14"/>
    <property type="match status" value="1"/>
</dbReference>
<dbReference type="SUPFAM" id="SSF52047">
    <property type="entry name" value="RNI-like"/>
    <property type="match status" value="1"/>
</dbReference>
<dbReference type="InterPro" id="IPR055414">
    <property type="entry name" value="LRR_R13L4/SHOC2-like"/>
</dbReference>
<evidence type="ECO:0000256" key="7">
    <source>
        <dbReference type="ARBA" id="ARBA00022737"/>
    </source>
</evidence>
<evidence type="ECO:0000256" key="9">
    <source>
        <dbReference type="ARBA" id="ARBA00023136"/>
    </source>
</evidence>
<evidence type="ECO:0000256" key="2">
    <source>
        <dbReference type="ARBA" id="ARBA00009592"/>
    </source>
</evidence>
<evidence type="ECO:0000256" key="1">
    <source>
        <dbReference type="ARBA" id="ARBA00004251"/>
    </source>
</evidence>
<keyword evidence="8" id="KW-1133">Transmembrane helix</keyword>
<dbReference type="InterPro" id="IPR001611">
    <property type="entry name" value="Leu-rich_rpt"/>
</dbReference>
<feature type="domain" description="Leucine-rich repeat-containing N-terminal plant-type" evidence="13">
    <location>
        <begin position="302"/>
        <end position="338"/>
    </location>
</feature>
<dbReference type="InterPro" id="IPR013210">
    <property type="entry name" value="LRR_N_plant-typ"/>
</dbReference>
<dbReference type="Proteomes" id="UP001318860">
    <property type="component" value="Unassembled WGS sequence"/>
</dbReference>
<keyword evidence="4" id="KW-0433">Leucine-rich repeat</keyword>
<keyword evidence="3" id="KW-1003">Cell membrane</keyword>
<protein>
    <submittedName>
        <fullName evidence="15">Uncharacterized protein</fullName>
    </submittedName>
</protein>
<evidence type="ECO:0000256" key="6">
    <source>
        <dbReference type="ARBA" id="ARBA00022729"/>
    </source>
</evidence>
<dbReference type="InterPro" id="IPR003591">
    <property type="entry name" value="Leu-rich_rpt_typical-subtyp"/>
</dbReference>
<dbReference type="Gene3D" id="3.40.50.1820">
    <property type="entry name" value="alpha/beta hydrolase"/>
    <property type="match status" value="2"/>
</dbReference>
<evidence type="ECO:0000259" key="14">
    <source>
        <dbReference type="Pfam" id="PF23598"/>
    </source>
</evidence>
<comment type="subcellular location">
    <subcellularLocation>
        <location evidence="1">Cell membrane</location>
        <topology evidence="1">Single-pass type I membrane protein</topology>
    </subcellularLocation>
</comment>
<proteinExistence type="inferred from homology"/>
<dbReference type="EMBL" id="JABTTQ020000006">
    <property type="protein sequence ID" value="KAK6153153.1"/>
    <property type="molecule type" value="Genomic_DNA"/>
</dbReference>
<dbReference type="InterPro" id="IPR029058">
    <property type="entry name" value="AB_hydrolase_fold"/>
</dbReference>
<evidence type="ECO:0000256" key="3">
    <source>
        <dbReference type="ARBA" id="ARBA00022475"/>
    </source>
</evidence>
<dbReference type="InterPro" id="IPR032675">
    <property type="entry name" value="LRR_dom_sf"/>
</dbReference>
<feature type="chain" id="PRO_5045554175" evidence="11">
    <location>
        <begin position="29"/>
        <end position="1116"/>
    </location>
</feature>
<dbReference type="Pfam" id="PF08263">
    <property type="entry name" value="LRRNT_2"/>
    <property type="match status" value="1"/>
</dbReference>
<evidence type="ECO:0000256" key="4">
    <source>
        <dbReference type="ARBA" id="ARBA00022614"/>
    </source>
</evidence>
<keyword evidence="9" id="KW-0472">Membrane</keyword>
<dbReference type="SMART" id="SM00369">
    <property type="entry name" value="LRR_TYP"/>
    <property type="match status" value="8"/>
</dbReference>
<keyword evidence="7" id="KW-0677">Repeat</keyword>
<sequence>MDSKSFLNLAVLGFLSVALLLPHQEALGSSRGLSLPPDDGDFGGSPPGGACSAAVTIHGYKCQEFEVTTDDGYILSVQRIPEGRAGGGGPNRPPVLLQHGVLVDGMTWLLNPPEESLAMILADNGFDVWISNIRGTRFSRRHLNLDPANPGTLIALASFSEGKQVDKVRSAVLLSPIAYLSHMTTALGVVAARSFVAVRDGVLSKYDYGNANFNVEHYGESRPPVYDLSKIPRDLPLFLSYGGQDALSDVKDVATLLDSLKYHDVDKLHVQYIKDFAHADFIMGITAKDTFHFSCCLSCKENEKKALLKFKEKLTDPSNSLSSWTGGDCCKWIGVSCSSRTGHVIKLNLRNTLSSNSDLSGEINSSLLQLKYLGHLDLSMNNFGGTQIPYLLGSLTELKYLNLSGSSFGGKIPPGLGNLSNLQYLDLSFYSTESVQNDLLWLLGLSSLKYLNLNGVNLSSTSSYWLQTINTLPSLVELHLSQCQLMNLPPSLTSINFTSLVALDLSSNGFNSTIPKWLFNLTNLKTLDLNSNNLHGMLPDAFSELTYLEILDLSSNFGIEGPVPKEVGLLCNLQKLSLATNRLDGHITEFIHGLSECTKSSLESLNLGYNQLSGNLPSSLGLLKSLRYLLLWSNSFTGAIPHTVGDLSLLEDFYLSNNQMSGKIPESLGHLKSLAVLDLFQNSWEGVITETHLANLVSLREISIGKFSSNVSLVFNISPNWSPPFKLTYVKIQGCQLGPKFPTFLKNQSDLKTVVINFAGIYDVIPDWFLQMDLELNELDLAYNQLSGKVPNSLRFNQGSNVDLSSNSFNGSLPLWSSNLTTLYLRDNKFSGPIPQNIGIAMPFLSDLDISRNRLKGKIPFTLGNLTGLTTLVISSNYLYGEIPDFWANMPMLYIVDMSNNNLSGAIPGSIGFLRGIKFLVLSSNYLSGHLPSRLRNCTELASLDLGDNKLSGKIPPWIGVKMTSLLILRLRNNSFTGNIPSQICSLSVLHILDVSQNSLSGPIPACVGNLSGFKTDITSNDTAQYEGQLQVVAKGRILQYDSTLYLVNSIDLSGNNLSGEIPTGITTLFRLGTLNLSTNHLTGKIPPNIERLQWIETLDFSRINCLGISHKEWLL</sequence>
<evidence type="ECO:0000259" key="13">
    <source>
        <dbReference type="Pfam" id="PF08263"/>
    </source>
</evidence>
<accession>A0ABR0X1K9</accession>
<evidence type="ECO:0000256" key="10">
    <source>
        <dbReference type="ARBA" id="ARBA00023180"/>
    </source>
</evidence>